<evidence type="ECO:0000256" key="6">
    <source>
        <dbReference type="SAM" id="Phobius"/>
    </source>
</evidence>
<evidence type="ECO:0000256" key="1">
    <source>
        <dbReference type="ARBA" id="ARBA00004651"/>
    </source>
</evidence>
<feature type="transmembrane region" description="Helical" evidence="6">
    <location>
        <begin position="151"/>
        <end position="170"/>
    </location>
</feature>
<dbReference type="InterPro" id="IPR022791">
    <property type="entry name" value="L-PG_synthase/AglD"/>
</dbReference>
<dbReference type="GO" id="GO:0005886">
    <property type="term" value="C:plasma membrane"/>
    <property type="evidence" value="ECO:0007669"/>
    <property type="project" value="UniProtKB-SubCell"/>
</dbReference>
<dbReference type="EMBL" id="SJPR01000002">
    <property type="protein sequence ID" value="TWT98137.1"/>
    <property type="molecule type" value="Genomic_DNA"/>
</dbReference>
<evidence type="ECO:0000256" key="4">
    <source>
        <dbReference type="ARBA" id="ARBA00022989"/>
    </source>
</evidence>
<feature type="transmembrane region" description="Helical" evidence="6">
    <location>
        <begin position="222"/>
        <end position="248"/>
    </location>
</feature>
<evidence type="ECO:0000313" key="7">
    <source>
        <dbReference type="EMBL" id="TWT98137.1"/>
    </source>
</evidence>
<name>A0A5C6AFE5_9BACT</name>
<evidence type="ECO:0000256" key="2">
    <source>
        <dbReference type="ARBA" id="ARBA00022475"/>
    </source>
</evidence>
<keyword evidence="2" id="KW-1003">Cell membrane</keyword>
<feature type="transmembrane region" description="Helical" evidence="6">
    <location>
        <begin position="315"/>
        <end position="334"/>
    </location>
</feature>
<evidence type="ECO:0000256" key="3">
    <source>
        <dbReference type="ARBA" id="ARBA00022692"/>
    </source>
</evidence>
<comment type="caution">
    <text evidence="7">The sequence shown here is derived from an EMBL/GenBank/DDBJ whole genome shotgun (WGS) entry which is preliminary data.</text>
</comment>
<keyword evidence="5 6" id="KW-0472">Membrane</keyword>
<keyword evidence="3 6" id="KW-0812">Transmembrane</keyword>
<feature type="transmembrane region" description="Helical" evidence="6">
    <location>
        <begin position="54"/>
        <end position="79"/>
    </location>
</feature>
<evidence type="ECO:0000313" key="8">
    <source>
        <dbReference type="Proteomes" id="UP000317421"/>
    </source>
</evidence>
<dbReference type="Pfam" id="PF03706">
    <property type="entry name" value="LPG_synthase_TM"/>
    <property type="match status" value="1"/>
</dbReference>
<dbReference type="AlphaFoldDB" id="A0A5C6AFE5"/>
<organism evidence="7 8">
    <name type="scientific">Botrimarina colliarenosi</name>
    <dbReference type="NCBI Taxonomy" id="2528001"/>
    <lineage>
        <taxon>Bacteria</taxon>
        <taxon>Pseudomonadati</taxon>
        <taxon>Planctomycetota</taxon>
        <taxon>Planctomycetia</taxon>
        <taxon>Pirellulales</taxon>
        <taxon>Lacipirellulaceae</taxon>
        <taxon>Botrimarina</taxon>
    </lineage>
</organism>
<evidence type="ECO:0000256" key="5">
    <source>
        <dbReference type="ARBA" id="ARBA00023136"/>
    </source>
</evidence>
<comment type="subcellular location">
    <subcellularLocation>
        <location evidence="1">Cell membrane</location>
        <topology evidence="1">Multi-pass membrane protein</topology>
    </subcellularLocation>
</comment>
<sequence length="347" mass="36259">MRTIEPISDRPSTPPAGWRRWAPGVLKFAIVAAVLVFVSQAVQDGVRELSQRDFQFAIGPALAAGVAYFSAQLVMAWFWRRVLVALGQPAPPGASIAAFCISQLGKYVPGKASVVLIRTERLLASLKRRPYRGEWQASIVKVGASAFYETLSYMAVGSLLAAALIPFVSADAGQNGWVILLALGLAAVCLTPTLPPVFGWVLGRFTVASGRAELREQLRGRLGYGLAATAAFASTVAWILMGVCVWLSAEAVGAAGGLGIGNLPFWTLAATLPSVAGFVSLLPAGLLVREGLALLLLAPVLGDGDAVAVTVASRLIGVATEVVVCASLIAGGFARNRPRRDPNGDPS</sequence>
<keyword evidence="8" id="KW-1185">Reference proteome</keyword>
<reference evidence="7 8" key="1">
    <citation type="submission" date="2019-02" db="EMBL/GenBank/DDBJ databases">
        <title>Deep-cultivation of Planctomycetes and their phenomic and genomic characterization uncovers novel biology.</title>
        <authorList>
            <person name="Wiegand S."/>
            <person name="Jogler M."/>
            <person name="Boedeker C."/>
            <person name="Pinto D."/>
            <person name="Vollmers J."/>
            <person name="Rivas-Marin E."/>
            <person name="Kohn T."/>
            <person name="Peeters S.H."/>
            <person name="Heuer A."/>
            <person name="Rast P."/>
            <person name="Oberbeckmann S."/>
            <person name="Bunk B."/>
            <person name="Jeske O."/>
            <person name="Meyerdierks A."/>
            <person name="Storesund J.E."/>
            <person name="Kallscheuer N."/>
            <person name="Luecker S."/>
            <person name="Lage O.M."/>
            <person name="Pohl T."/>
            <person name="Merkel B.J."/>
            <person name="Hornburger P."/>
            <person name="Mueller R.-W."/>
            <person name="Bruemmer F."/>
            <person name="Labrenz M."/>
            <person name="Spormann A.M."/>
            <person name="Op Den Camp H."/>
            <person name="Overmann J."/>
            <person name="Amann R."/>
            <person name="Jetten M.S.M."/>
            <person name="Mascher T."/>
            <person name="Medema M.H."/>
            <person name="Devos D.P."/>
            <person name="Kaster A.-K."/>
            <person name="Ovreas L."/>
            <person name="Rohde M."/>
            <person name="Galperin M.Y."/>
            <person name="Jogler C."/>
        </authorList>
    </citation>
    <scope>NUCLEOTIDE SEQUENCE [LARGE SCALE GENOMIC DNA]</scope>
    <source>
        <strain evidence="7 8">Pla108</strain>
    </source>
</reference>
<proteinExistence type="predicted"/>
<accession>A0A5C6AFE5</accession>
<feature type="transmembrane region" description="Helical" evidence="6">
    <location>
        <begin position="21"/>
        <end position="42"/>
    </location>
</feature>
<evidence type="ECO:0008006" key="9">
    <source>
        <dbReference type="Google" id="ProtNLM"/>
    </source>
</evidence>
<dbReference type="Proteomes" id="UP000317421">
    <property type="component" value="Unassembled WGS sequence"/>
</dbReference>
<gene>
    <name evidence="7" type="ORF">Pla108_22940</name>
</gene>
<feature type="transmembrane region" description="Helical" evidence="6">
    <location>
        <begin position="176"/>
        <end position="202"/>
    </location>
</feature>
<keyword evidence="4 6" id="KW-1133">Transmembrane helix</keyword>
<protein>
    <recommendedName>
        <fullName evidence="9">Flippase-like domain-containing protein</fullName>
    </recommendedName>
</protein>